<protein>
    <submittedName>
        <fullName evidence="1">Uncharacterized protein</fullName>
    </submittedName>
</protein>
<dbReference type="OrthoDB" id="8020922at2"/>
<sequence length="155" mass="16868">MSTPIPLPALRTIAALSPRDADVLLTLAERFYRLPTSQNARQGLRRVAAYRRFLKLPPTRNEPGSMAADSNAMVEQRRAPRQDLFRLGELHPAGGSSPIDCLVREASADGALIEVGQTSALPDAFTLKIQSTGLNKPCQVVRRTERCLGVAFTTA</sequence>
<proteinExistence type="predicted"/>
<reference evidence="2" key="1">
    <citation type="submission" date="2018-05" db="EMBL/GenBank/DDBJ databases">
        <title>Complete Genome Sequence of Methylobacterium sp. 17SD2-17.</title>
        <authorList>
            <person name="Srinivasan S."/>
        </authorList>
    </citation>
    <scope>NUCLEOTIDE SEQUENCE [LARGE SCALE GENOMIC DNA]</scope>
    <source>
        <strain evidence="2">17SD2-17</strain>
    </source>
</reference>
<evidence type="ECO:0000313" key="1">
    <source>
        <dbReference type="EMBL" id="AWN40743.1"/>
    </source>
</evidence>
<organism evidence="1 2">
    <name type="scientific">Methylobacterium durans</name>
    <dbReference type="NCBI Taxonomy" id="2202825"/>
    <lineage>
        <taxon>Bacteria</taxon>
        <taxon>Pseudomonadati</taxon>
        <taxon>Pseudomonadota</taxon>
        <taxon>Alphaproteobacteria</taxon>
        <taxon>Hyphomicrobiales</taxon>
        <taxon>Methylobacteriaceae</taxon>
        <taxon>Methylobacterium</taxon>
    </lineage>
</organism>
<dbReference type="EMBL" id="CP029550">
    <property type="protein sequence ID" value="AWN40743.1"/>
    <property type="molecule type" value="Genomic_DNA"/>
</dbReference>
<keyword evidence="2" id="KW-1185">Reference proteome</keyword>
<evidence type="ECO:0000313" key="2">
    <source>
        <dbReference type="Proteomes" id="UP000245926"/>
    </source>
</evidence>
<dbReference type="KEGG" id="mets:DK389_09665"/>
<gene>
    <name evidence="1" type="ORF">DK389_09665</name>
</gene>
<dbReference type="Proteomes" id="UP000245926">
    <property type="component" value="Chromosome"/>
</dbReference>
<accession>A0A2U8W3Q5</accession>
<name>A0A2U8W3Q5_9HYPH</name>
<dbReference type="AlphaFoldDB" id="A0A2U8W3Q5"/>
<dbReference type="SUPFAM" id="SSF141371">
    <property type="entry name" value="PilZ domain-like"/>
    <property type="match status" value="1"/>
</dbReference>